<evidence type="ECO:0000256" key="1">
    <source>
        <dbReference type="SAM" id="MobiDB-lite"/>
    </source>
</evidence>
<gene>
    <name evidence="2" type="ORF">GCM10009864_60760</name>
</gene>
<organism evidence="2 3">
    <name type="scientific">Streptomyces lunalinharesii</name>
    <dbReference type="NCBI Taxonomy" id="333384"/>
    <lineage>
        <taxon>Bacteria</taxon>
        <taxon>Bacillati</taxon>
        <taxon>Actinomycetota</taxon>
        <taxon>Actinomycetes</taxon>
        <taxon>Kitasatosporales</taxon>
        <taxon>Streptomycetaceae</taxon>
        <taxon>Streptomyces</taxon>
    </lineage>
</organism>
<dbReference type="Proteomes" id="UP001500994">
    <property type="component" value="Unassembled WGS sequence"/>
</dbReference>
<reference evidence="2 3" key="1">
    <citation type="journal article" date="2019" name="Int. J. Syst. Evol. Microbiol.">
        <title>The Global Catalogue of Microorganisms (GCM) 10K type strain sequencing project: providing services to taxonomists for standard genome sequencing and annotation.</title>
        <authorList>
            <consortium name="The Broad Institute Genomics Platform"/>
            <consortium name="The Broad Institute Genome Sequencing Center for Infectious Disease"/>
            <person name="Wu L."/>
            <person name="Ma J."/>
        </authorList>
    </citation>
    <scope>NUCLEOTIDE SEQUENCE [LARGE SCALE GENOMIC DNA]</scope>
    <source>
        <strain evidence="2 3">JCM 16374</strain>
    </source>
</reference>
<protein>
    <recommendedName>
        <fullName evidence="4">ATP-grasp domain-containing protein</fullName>
    </recommendedName>
</protein>
<sequence length="455" mass="49707">MRESLFRAAQQGEWHTTEERVGQRQSPRRTREVWEGSWQRLEPLQPSGPPPDGAVVAWLYPRRTAAIIDRANCADRFLRADPQYRVVTEHFLDGDESPLSNREEKLLLFCPFDAAMDRLTCTEQGQLAVHGRRIDVVASEMTVGYLARAGHTPHPARPQEGTLAPRLDGFRTRFVNGTGITLLKAAQLALGAREHEALSRLGVAVPDFALAWTREEIREAVLPWLADRQGVVLRPFAASRGAGVTFLGPNDVLPRAQAIDRAVDELEHSVLRAYGQTAPYPVTVSPFVESMKLDGRVCDLRMFVTADPETSGLRALPGMVRTASQPFSIRGEFDAAMCSSSFSGTADHQARAGLQSLPLTAPHVQAALRLTGEDLVRLGQAASLLWAAAVADARQRSDGPVPFAYGSVDFLLTDDGRAWPIEMNGANVGAHSCVHPLFVDAFPIAMCAALKDCGF</sequence>
<evidence type="ECO:0000313" key="3">
    <source>
        <dbReference type="Proteomes" id="UP001500994"/>
    </source>
</evidence>
<dbReference type="RefSeq" id="WP_344581919.1">
    <property type="nucleotide sequence ID" value="NZ_BAAARK010000025.1"/>
</dbReference>
<comment type="caution">
    <text evidence="2">The sequence shown here is derived from an EMBL/GenBank/DDBJ whole genome shotgun (WGS) entry which is preliminary data.</text>
</comment>
<dbReference type="EMBL" id="BAAARK010000025">
    <property type="protein sequence ID" value="GAA2680213.1"/>
    <property type="molecule type" value="Genomic_DNA"/>
</dbReference>
<accession>A0ABN3SML9</accession>
<proteinExistence type="predicted"/>
<keyword evidence="3" id="KW-1185">Reference proteome</keyword>
<dbReference type="SUPFAM" id="SSF56059">
    <property type="entry name" value="Glutathione synthetase ATP-binding domain-like"/>
    <property type="match status" value="1"/>
</dbReference>
<evidence type="ECO:0008006" key="4">
    <source>
        <dbReference type="Google" id="ProtNLM"/>
    </source>
</evidence>
<feature type="region of interest" description="Disordered" evidence="1">
    <location>
        <begin position="1"/>
        <end position="32"/>
    </location>
</feature>
<name>A0ABN3SML9_9ACTN</name>
<evidence type="ECO:0000313" key="2">
    <source>
        <dbReference type="EMBL" id="GAA2680213.1"/>
    </source>
</evidence>